<protein>
    <submittedName>
        <fullName evidence="1">Uncharacterized protein</fullName>
    </submittedName>
</protein>
<name>A0A0F9BXR2_9ZZZZ</name>
<sequence>MLNGHTTRYQVWNFTLKVFDGYEWSTLYISEQVNISNAIPEISGVPGFVDSTPTVLEDIIIQYTYFDYENDSEVNASRIIFWYKLNEYQPQYDNNITIPSSETFDLETWYYIIMVYDGFNFSINYTSQIAGIGSVSNTPPIVGNLTLLEATSSNDLIASYDFYDADGDPDITSDIKWYKDGIHQPMLDGLLIVQYTQIIPGEKWNFTIIPYDGRISGTLNSSNTIIVSNSAPIALGLTITETPETANNLIISWNYQDIDGDNQSSFLILF</sequence>
<dbReference type="EMBL" id="LAZR01035745">
    <property type="protein sequence ID" value="KKL26690.1"/>
    <property type="molecule type" value="Genomic_DNA"/>
</dbReference>
<reference evidence="1" key="1">
    <citation type="journal article" date="2015" name="Nature">
        <title>Complex archaea that bridge the gap between prokaryotes and eukaryotes.</title>
        <authorList>
            <person name="Spang A."/>
            <person name="Saw J.H."/>
            <person name="Jorgensen S.L."/>
            <person name="Zaremba-Niedzwiedzka K."/>
            <person name="Martijn J."/>
            <person name="Lind A.E."/>
            <person name="van Eijk R."/>
            <person name="Schleper C."/>
            <person name="Guy L."/>
            <person name="Ettema T.J."/>
        </authorList>
    </citation>
    <scope>NUCLEOTIDE SEQUENCE</scope>
</reference>
<dbReference type="AlphaFoldDB" id="A0A0F9BXR2"/>
<comment type="caution">
    <text evidence="1">The sequence shown here is derived from an EMBL/GenBank/DDBJ whole genome shotgun (WGS) entry which is preliminary data.</text>
</comment>
<accession>A0A0F9BXR2</accession>
<gene>
    <name evidence="1" type="ORF">LCGC14_2392770</name>
</gene>
<proteinExistence type="predicted"/>
<evidence type="ECO:0000313" key="1">
    <source>
        <dbReference type="EMBL" id="KKL26690.1"/>
    </source>
</evidence>
<organism evidence="1">
    <name type="scientific">marine sediment metagenome</name>
    <dbReference type="NCBI Taxonomy" id="412755"/>
    <lineage>
        <taxon>unclassified sequences</taxon>
        <taxon>metagenomes</taxon>
        <taxon>ecological metagenomes</taxon>
    </lineage>
</organism>